<dbReference type="Gene3D" id="2.40.50.100">
    <property type="match status" value="1"/>
</dbReference>
<dbReference type="Proteomes" id="UP001319921">
    <property type="component" value="Chromosome"/>
</dbReference>
<keyword evidence="2" id="KW-1003">Cell membrane</keyword>
<dbReference type="NCBIfam" id="NF040933">
    <property type="entry name" value="ABC_arch_GlcV"/>
    <property type="match status" value="1"/>
</dbReference>
<dbReference type="Pfam" id="PF17847">
    <property type="entry name" value="GlcV_C_terminal"/>
    <property type="match status" value="1"/>
</dbReference>
<evidence type="ECO:0000256" key="4">
    <source>
        <dbReference type="ARBA" id="ARBA00022840"/>
    </source>
</evidence>
<evidence type="ECO:0000256" key="1">
    <source>
        <dbReference type="ARBA" id="ARBA00022448"/>
    </source>
</evidence>
<dbReference type="FunFam" id="3.40.50.300:FF:000042">
    <property type="entry name" value="Maltose/maltodextrin ABC transporter, ATP-binding protein"/>
    <property type="match status" value="1"/>
</dbReference>
<dbReference type="GO" id="GO:0055052">
    <property type="term" value="C:ATP-binding cassette (ABC) transporter complex, substrate-binding subunit-containing"/>
    <property type="evidence" value="ECO:0007669"/>
    <property type="project" value="TreeGrafter"/>
</dbReference>
<keyword evidence="1" id="KW-0813">Transport</keyword>
<dbReference type="InterPro" id="IPR015853">
    <property type="entry name" value="ABC_transpr_FbpC"/>
</dbReference>
<dbReference type="PROSITE" id="PS50893">
    <property type="entry name" value="ABC_TRANSPORTER_2"/>
    <property type="match status" value="1"/>
</dbReference>
<name>A0AAQ4CVW2_9CREN</name>
<keyword evidence="8" id="KW-1185">Reference proteome</keyword>
<dbReference type="SUPFAM" id="SSF52540">
    <property type="entry name" value="P-loop containing nucleoside triphosphate hydrolases"/>
    <property type="match status" value="1"/>
</dbReference>
<dbReference type="Pfam" id="PF00005">
    <property type="entry name" value="ABC_tran"/>
    <property type="match status" value="1"/>
</dbReference>
<dbReference type="AlphaFoldDB" id="A0AAQ4CVW2"/>
<dbReference type="InterPro" id="IPR027417">
    <property type="entry name" value="P-loop_NTPase"/>
</dbReference>
<dbReference type="GO" id="GO:0016887">
    <property type="term" value="F:ATP hydrolysis activity"/>
    <property type="evidence" value="ECO:0007669"/>
    <property type="project" value="InterPro"/>
</dbReference>
<evidence type="ECO:0000256" key="3">
    <source>
        <dbReference type="ARBA" id="ARBA00022741"/>
    </source>
</evidence>
<dbReference type="EMBL" id="AP025226">
    <property type="protein sequence ID" value="BDB99943.1"/>
    <property type="molecule type" value="Genomic_DNA"/>
</dbReference>
<proteinExistence type="predicted"/>
<dbReference type="PANTHER" id="PTHR43875:SF4">
    <property type="entry name" value="GLUCOSE IMPORT ATP-BINDING PROTEIN GLCV"/>
    <property type="match status" value="1"/>
</dbReference>
<dbReference type="RefSeq" id="WP_229570515.1">
    <property type="nucleotide sequence ID" value="NZ_AP025226.1"/>
</dbReference>
<gene>
    <name evidence="7" type="ORF">SACC_29600</name>
</gene>
<dbReference type="KEGG" id="scas:SACC_29600"/>
<evidence type="ECO:0000256" key="5">
    <source>
        <dbReference type="ARBA" id="ARBA00023136"/>
    </source>
</evidence>
<keyword evidence="4 7" id="KW-0067">ATP-binding</keyword>
<dbReference type="InterPro" id="IPR008995">
    <property type="entry name" value="Mo/tungstate-bd_C_term_dom"/>
</dbReference>
<dbReference type="GO" id="GO:0005524">
    <property type="term" value="F:ATP binding"/>
    <property type="evidence" value="ECO:0007669"/>
    <property type="project" value="UniProtKB-KW"/>
</dbReference>
<feature type="domain" description="ABC transporter" evidence="6">
    <location>
        <begin position="4"/>
        <end position="241"/>
    </location>
</feature>
<dbReference type="InterPro" id="IPR003439">
    <property type="entry name" value="ABC_transporter-like_ATP-bd"/>
</dbReference>
<dbReference type="PROSITE" id="PS00211">
    <property type="entry name" value="ABC_TRANSPORTER_1"/>
    <property type="match status" value="1"/>
</dbReference>
<sequence>MVRIIAKNISKYFKKGRVIALDKINLTIENGERFGILGPSGAGKTTLMRIIAGLEVPSEGELYFDDKLVAKDGKLIVPPEDRRIGMVFQTWALYPNLTAYENIAFPLTNTKISKEEIRKRVEEIAKILDITHVLNHYPRELSGGQQQRVALARALVKNPSLLLLDEPFSNLDARMRDSARALVKEVQSRLGVTLLIVSHDPADIFAIADRVGVLVKGKLVQVGPPEEIYNKPISIEVASLIGEINEIEGKVTKEGIIIGSFKIPVNINTDKAIIGIRPEDIKISKEPIKEEEWILIGKGRVKVIGYQGGLFRITVSPLDSEEEIVTYLDHPIKAGEEILVYVKKGSIKIFT</sequence>
<dbReference type="SUPFAM" id="SSF50331">
    <property type="entry name" value="MOP-like"/>
    <property type="match status" value="1"/>
</dbReference>
<keyword evidence="5" id="KW-0472">Membrane</keyword>
<dbReference type="CDD" id="cd03259">
    <property type="entry name" value="ABC_Carb_Solutes_like"/>
    <property type="match status" value="1"/>
</dbReference>
<keyword evidence="3" id="KW-0547">Nucleotide-binding</keyword>
<dbReference type="SMART" id="SM00382">
    <property type="entry name" value="AAA"/>
    <property type="match status" value="1"/>
</dbReference>
<organism evidence="7 8">
    <name type="scientific">Saccharolobus caldissimus</name>
    <dbReference type="NCBI Taxonomy" id="1702097"/>
    <lineage>
        <taxon>Archaea</taxon>
        <taxon>Thermoproteota</taxon>
        <taxon>Thermoprotei</taxon>
        <taxon>Sulfolobales</taxon>
        <taxon>Sulfolobaceae</taxon>
        <taxon>Saccharolobus</taxon>
    </lineage>
</organism>
<accession>A0AAQ4CVW2</accession>
<dbReference type="PANTHER" id="PTHR43875">
    <property type="entry name" value="MALTODEXTRIN IMPORT ATP-BINDING PROTEIN MSMX"/>
    <property type="match status" value="1"/>
</dbReference>
<dbReference type="Gene3D" id="2.40.50.140">
    <property type="entry name" value="Nucleic acid-binding proteins"/>
    <property type="match status" value="1"/>
</dbReference>
<dbReference type="GO" id="GO:0015408">
    <property type="term" value="F:ABC-type ferric iron transporter activity"/>
    <property type="evidence" value="ECO:0007669"/>
    <property type="project" value="InterPro"/>
</dbReference>
<dbReference type="InterPro" id="IPR017871">
    <property type="entry name" value="ABC_transporter-like_CS"/>
</dbReference>
<evidence type="ECO:0000313" key="8">
    <source>
        <dbReference type="Proteomes" id="UP001319921"/>
    </source>
</evidence>
<dbReference type="InterPro" id="IPR003593">
    <property type="entry name" value="AAA+_ATPase"/>
</dbReference>
<dbReference type="Gene3D" id="3.40.50.300">
    <property type="entry name" value="P-loop containing nucleotide triphosphate hydrolases"/>
    <property type="match status" value="1"/>
</dbReference>
<reference evidence="7 8" key="1">
    <citation type="journal article" date="2022" name="Microbiol. Resour. Announc.">
        <title>Complete Genome Sequence of the Hyperthermophilic and Acidophilic Archaeon Saccharolobus caldissimus Strain HS-3T.</title>
        <authorList>
            <person name="Sakai H.D."/>
            <person name="Kurosawa N."/>
        </authorList>
    </citation>
    <scope>NUCLEOTIDE SEQUENCE [LARGE SCALE GENOMIC DNA]</scope>
    <source>
        <strain evidence="7 8">JCM32116</strain>
    </source>
</reference>
<evidence type="ECO:0000256" key="2">
    <source>
        <dbReference type="ARBA" id="ARBA00022475"/>
    </source>
</evidence>
<evidence type="ECO:0000259" key="6">
    <source>
        <dbReference type="PROSITE" id="PS50893"/>
    </source>
</evidence>
<dbReference type="InterPro" id="IPR053598">
    <property type="entry name" value="ABC-Glucose_import_ATPase"/>
</dbReference>
<protein>
    <submittedName>
        <fullName evidence="7">ABC transporter ATP-binding protein</fullName>
    </submittedName>
</protein>
<evidence type="ECO:0000313" key="7">
    <source>
        <dbReference type="EMBL" id="BDB99943.1"/>
    </source>
</evidence>
<dbReference type="InterPro" id="IPR047641">
    <property type="entry name" value="ABC_transpr_MalK/UgpC-like"/>
</dbReference>
<dbReference type="InterPro" id="IPR012340">
    <property type="entry name" value="NA-bd_OB-fold"/>
</dbReference>
<dbReference type="InterPro" id="IPR040856">
    <property type="entry name" value="GlcV_C"/>
</dbReference>
<dbReference type="GeneID" id="68867684"/>